<gene>
    <name evidence="2" type="ORF">TrCOL_g9934</name>
</gene>
<reference evidence="3" key="1">
    <citation type="journal article" date="2023" name="Commun. Biol.">
        <title>Genome analysis of Parmales, the sister group of diatoms, reveals the evolutionary specialization of diatoms from phago-mixotrophs to photoautotrophs.</title>
        <authorList>
            <person name="Ban H."/>
            <person name="Sato S."/>
            <person name="Yoshikawa S."/>
            <person name="Yamada K."/>
            <person name="Nakamura Y."/>
            <person name="Ichinomiya M."/>
            <person name="Sato N."/>
            <person name="Blanc-Mathieu R."/>
            <person name="Endo H."/>
            <person name="Kuwata A."/>
            <person name="Ogata H."/>
        </authorList>
    </citation>
    <scope>NUCLEOTIDE SEQUENCE [LARGE SCALE GENOMIC DNA]</scope>
</reference>
<name>A0A9W7FWT9_9STRA</name>
<evidence type="ECO:0000313" key="3">
    <source>
        <dbReference type="Proteomes" id="UP001165065"/>
    </source>
</evidence>
<dbReference type="AlphaFoldDB" id="A0A9W7FWT9"/>
<protein>
    <submittedName>
        <fullName evidence="2">Uncharacterized protein</fullName>
    </submittedName>
</protein>
<proteinExistence type="predicted"/>
<feature type="region of interest" description="Disordered" evidence="1">
    <location>
        <begin position="494"/>
        <end position="595"/>
    </location>
</feature>
<keyword evidence="3" id="KW-1185">Reference proteome</keyword>
<feature type="compositionally biased region" description="Basic residues" evidence="1">
    <location>
        <begin position="576"/>
        <end position="589"/>
    </location>
</feature>
<organism evidence="2 3">
    <name type="scientific">Triparma columacea</name>
    <dbReference type="NCBI Taxonomy" id="722753"/>
    <lineage>
        <taxon>Eukaryota</taxon>
        <taxon>Sar</taxon>
        <taxon>Stramenopiles</taxon>
        <taxon>Ochrophyta</taxon>
        <taxon>Bolidophyceae</taxon>
        <taxon>Parmales</taxon>
        <taxon>Triparmaceae</taxon>
        <taxon>Triparma</taxon>
    </lineage>
</organism>
<accession>A0A9W7FWT9</accession>
<comment type="caution">
    <text evidence="2">The sequence shown here is derived from an EMBL/GenBank/DDBJ whole genome shotgun (WGS) entry which is preliminary data.</text>
</comment>
<evidence type="ECO:0000256" key="1">
    <source>
        <dbReference type="SAM" id="MobiDB-lite"/>
    </source>
</evidence>
<feature type="compositionally biased region" description="Basic and acidic residues" evidence="1">
    <location>
        <begin position="512"/>
        <end position="521"/>
    </location>
</feature>
<feature type="compositionally biased region" description="Polar residues" evidence="1">
    <location>
        <begin position="560"/>
        <end position="574"/>
    </location>
</feature>
<dbReference type="EMBL" id="BRYA01000531">
    <property type="protein sequence ID" value="GMI21492.1"/>
    <property type="molecule type" value="Genomic_DNA"/>
</dbReference>
<evidence type="ECO:0000313" key="2">
    <source>
        <dbReference type="EMBL" id="GMI21492.1"/>
    </source>
</evidence>
<dbReference type="OrthoDB" id="196410at2759"/>
<sequence length="595" mass="69112">MIKATAVDKEELREKEEYALNLRNRDDIPTLDFEQGPDGVFRVVIPREIPVTLKLTTRPKTAPTHYPQFHLKKRHHEHLTLAERVDKLIEEVRWKKPVLLEKLEKYKKDEKAKKLKDIANSGHNFLQENMDVESYLMSKEERGLTMKLTNDVKRMVALQKRSSRQYEQQSRKVSTTRDAINAKKLRQKAMAEFILQQGLRKNNNTQKSWLAILVTCKATTHWKRILEKSREERHRHAQINAITAISIFALHKIRRKRKKKSADTLIGFLRFMHRDGQIKQIAKKLKWILLKLQKLLHQRIICNRAQVELISRKYERVMKWYLPECEEKRLELERLARKQKFSSPKNGKKNIVKVPDPKIPLEPDFKAKSIANWVIRNRQNHVLKLMAYEEYEVWPILTDMVREKAIFGNPLEARKFCKALKKKGAMVSWIRENGGESYIEATPVYKRIPTDEQIIKEIYEVARVRSARKTQQNKDLQELQLLLQQELGLDKLDENQSNLKKREDKSNEDEKEISVDSDRSSSRGRTGRRSSISRKGGGGGGRGRRTTSSKGGGKFGGDSISAQGSTVSTESDVSNKSKRSTKGTKKKVRLNATAK</sequence>
<feature type="compositionally biased region" description="Basic and acidic residues" evidence="1">
    <location>
        <begin position="494"/>
        <end position="505"/>
    </location>
</feature>
<dbReference type="Proteomes" id="UP001165065">
    <property type="component" value="Unassembled WGS sequence"/>
</dbReference>